<reference evidence="2" key="1">
    <citation type="journal article" date="2020" name="mSystems">
        <title>Genome- and Community-Level Interaction Insights into Carbon Utilization and Element Cycling Functions of Hydrothermarchaeota in Hydrothermal Sediment.</title>
        <authorList>
            <person name="Zhou Z."/>
            <person name="Liu Y."/>
            <person name="Xu W."/>
            <person name="Pan J."/>
            <person name="Luo Z.H."/>
            <person name="Li M."/>
        </authorList>
    </citation>
    <scope>NUCLEOTIDE SEQUENCE [LARGE SCALE GENOMIC DNA]</scope>
    <source>
        <strain evidence="2">SpSt-86</strain>
    </source>
</reference>
<organism evidence="2">
    <name type="scientific">Pseudothermotoga hypogea</name>
    <dbReference type="NCBI Taxonomy" id="57487"/>
    <lineage>
        <taxon>Bacteria</taxon>
        <taxon>Thermotogati</taxon>
        <taxon>Thermotogota</taxon>
        <taxon>Thermotogae</taxon>
        <taxon>Thermotogales</taxon>
        <taxon>Thermotogaceae</taxon>
        <taxon>Pseudothermotoga</taxon>
    </lineage>
</organism>
<keyword evidence="1" id="KW-1133">Transmembrane helix</keyword>
<evidence type="ECO:0000256" key="1">
    <source>
        <dbReference type="SAM" id="Phobius"/>
    </source>
</evidence>
<feature type="transmembrane region" description="Helical" evidence="1">
    <location>
        <begin position="58"/>
        <end position="76"/>
    </location>
</feature>
<evidence type="ECO:0000313" key="2">
    <source>
        <dbReference type="EMBL" id="HGZ78385.1"/>
    </source>
</evidence>
<comment type="caution">
    <text evidence="2">The sequence shown here is derived from an EMBL/GenBank/DDBJ whole genome shotgun (WGS) entry which is preliminary data.</text>
</comment>
<accession>A0A832MNH0</accession>
<keyword evidence="1" id="KW-0472">Membrane</keyword>
<dbReference type="EMBL" id="DTKQ01000002">
    <property type="protein sequence ID" value="HGZ78385.1"/>
    <property type="molecule type" value="Genomic_DNA"/>
</dbReference>
<dbReference type="AlphaFoldDB" id="A0A832MNH0"/>
<sequence>MIALTIYSISLLISSYVIAAVKDRWQQLMAWASLSNKVSMMMLLIAHALKDANLIDVFFFYAILNSAGVIFMAFYFSKEGV</sequence>
<gene>
    <name evidence="2" type="ORF">ENW55_00175</name>
</gene>
<name>A0A832MNH0_9THEM</name>
<keyword evidence="1" id="KW-0812">Transmembrane</keyword>
<evidence type="ECO:0008006" key="3">
    <source>
        <dbReference type="Google" id="ProtNLM"/>
    </source>
</evidence>
<protein>
    <recommendedName>
        <fullName evidence="3">PH regulation protein F</fullName>
    </recommendedName>
</protein>
<proteinExistence type="predicted"/>